<dbReference type="Proteomes" id="UP000591941">
    <property type="component" value="Unassembled WGS sequence"/>
</dbReference>
<name>A0A841R2E1_9FIRM</name>
<sequence length="93" mass="11167">MKFHELEKILVDANVWPYNYAIGNLHKPLAEVAYCLIKDGQRYRFFITERDELVEEKFFNSENNACRYFLREFVKDDQNLQQYLDAKRLTAAP</sequence>
<accession>A0A841R2E1</accession>
<dbReference type="RefSeq" id="WP_159822124.1">
    <property type="nucleotide sequence ID" value="NZ_CABWNB010000001.1"/>
</dbReference>
<reference evidence="1 2" key="1">
    <citation type="submission" date="2020-08" db="EMBL/GenBank/DDBJ databases">
        <title>Genomic Encyclopedia of Type Strains, Phase IV (KMG-IV): sequencing the most valuable type-strain genomes for metagenomic binning, comparative biology and taxonomic classification.</title>
        <authorList>
            <person name="Goeker M."/>
        </authorList>
    </citation>
    <scope>NUCLEOTIDE SEQUENCE [LARGE SCALE GENOMIC DNA]</scope>
    <source>
        <strain evidence="1 2">DSM 21255</strain>
    </source>
</reference>
<comment type="caution">
    <text evidence="1">The sequence shown here is derived from an EMBL/GenBank/DDBJ whole genome shotgun (WGS) entry which is preliminary data.</text>
</comment>
<dbReference type="OrthoDB" id="8239791at2"/>
<evidence type="ECO:0000313" key="2">
    <source>
        <dbReference type="Proteomes" id="UP000591941"/>
    </source>
</evidence>
<gene>
    <name evidence="1" type="ORF">HNR45_000050</name>
</gene>
<proteinExistence type="predicted"/>
<organism evidence="1 2">
    <name type="scientific">Negativicoccus succinicivorans</name>
    <dbReference type="NCBI Taxonomy" id="620903"/>
    <lineage>
        <taxon>Bacteria</taxon>
        <taxon>Bacillati</taxon>
        <taxon>Bacillota</taxon>
        <taxon>Negativicutes</taxon>
        <taxon>Veillonellales</taxon>
        <taxon>Veillonellaceae</taxon>
        <taxon>Negativicoccus</taxon>
    </lineage>
</organism>
<dbReference type="AlphaFoldDB" id="A0A841R2E1"/>
<evidence type="ECO:0000313" key="1">
    <source>
        <dbReference type="EMBL" id="MBB6477028.1"/>
    </source>
</evidence>
<dbReference type="GeneID" id="93485335"/>
<keyword evidence="2" id="KW-1185">Reference proteome</keyword>
<dbReference type="EMBL" id="JACHHI010000001">
    <property type="protein sequence ID" value="MBB6477028.1"/>
    <property type="molecule type" value="Genomic_DNA"/>
</dbReference>
<protein>
    <submittedName>
        <fullName evidence="1">Uncharacterized protein</fullName>
    </submittedName>
</protein>